<dbReference type="Proteomes" id="UP000076567">
    <property type="component" value="Unassembled WGS sequence"/>
</dbReference>
<sequence length="328" mass="37808">MGVNLIDHYVFNPFEELELESNTRLVIYDNEEEKFAFIKELAPKEKATVPLTSLQEHLNYKYKYQVKSENKWIDYGKYKKLLPESKTDKGIKYLFYKSEGSDQLVVVFQAINQNPSYNYIKTLKDLPINKLFIKDDYGDDAATRSSYYLGKNKSFDISEATQELITSFVNNLQIKKENVIFAGSSKGGFASLYHGYKFGCGHILSGGPQILLGDYLGHQSEKSIRPPILKYLAGENTPESKEWANKLMVENLKNAKKPYPQTVIHIGVGEPHYEEHVVPFLDMAKKLQINNVSLDAQEYNTHEELAIYFPKFFRTKMEQLVKKIEIAR</sequence>
<accession>A0A165MZZ1</accession>
<name>A0A165MZZ1_9BACL</name>
<evidence type="ECO:0000313" key="1">
    <source>
        <dbReference type="EMBL" id="KZE64087.1"/>
    </source>
</evidence>
<dbReference type="RefSeq" id="WP_066245103.1">
    <property type="nucleotide sequence ID" value="NZ_LRFC01000038.1"/>
</dbReference>
<dbReference type="InterPro" id="IPR029058">
    <property type="entry name" value="AB_hydrolase_fold"/>
</dbReference>
<gene>
    <name evidence="1" type="ORF">AWM68_13350</name>
</gene>
<proteinExistence type="predicted"/>
<dbReference type="AlphaFoldDB" id="A0A165MZZ1"/>
<dbReference type="OrthoDB" id="7335480at2"/>
<evidence type="ECO:0000313" key="2">
    <source>
        <dbReference type="Proteomes" id="UP000076567"/>
    </source>
</evidence>
<protein>
    <submittedName>
        <fullName evidence="1">Uncharacterized protein</fullName>
    </submittedName>
</protein>
<dbReference type="EMBL" id="LRFC01000038">
    <property type="protein sequence ID" value="KZE64087.1"/>
    <property type="molecule type" value="Genomic_DNA"/>
</dbReference>
<organism evidence="1 2">
    <name type="scientific">Fictibacillus phosphorivorans</name>
    <dbReference type="NCBI Taxonomy" id="1221500"/>
    <lineage>
        <taxon>Bacteria</taxon>
        <taxon>Bacillati</taxon>
        <taxon>Bacillota</taxon>
        <taxon>Bacilli</taxon>
        <taxon>Bacillales</taxon>
        <taxon>Fictibacillaceae</taxon>
        <taxon>Fictibacillus</taxon>
    </lineage>
</organism>
<dbReference type="SUPFAM" id="SSF53474">
    <property type="entry name" value="alpha/beta-Hydrolases"/>
    <property type="match status" value="1"/>
</dbReference>
<comment type="caution">
    <text evidence="1">The sequence shown here is derived from an EMBL/GenBank/DDBJ whole genome shotgun (WGS) entry which is preliminary data.</text>
</comment>
<dbReference type="Gene3D" id="3.40.50.1820">
    <property type="entry name" value="alpha/beta hydrolase"/>
    <property type="match status" value="1"/>
</dbReference>
<keyword evidence="2" id="KW-1185">Reference proteome</keyword>
<reference evidence="2" key="1">
    <citation type="submission" date="2016-01" db="EMBL/GenBank/DDBJ databases">
        <title>Draft genome of Chromobacterium sp. F49.</title>
        <authorList>
            <person name="Hong K.W."/>
        </authorList>
    </citation>
    <scope>NUCLEOTIDE SEQUENCE [LARGE SCALE GENOMIC DNA]</scope>
    <source>
        <strain evidence="2">P7IIIA</strain>
    </source>
</reference>